<dbReference type="PANTHER" id="PTHR30160">
    <property type="entry name" value="TETRAACYLDISACCHARIDE 4'-KINASE-RELATED"/>
    <property type="match status" value="1"/>
</dbReference>
<evidence type="ECO:0000256" key="2">
    <source>
        <dbReference type="ARBA" id="ARBA00022679"/>
    </source>
</evidence>
<dbReference type="EMBL" id="RJUL01000012">
    <property type="protein sequence ID" value="ROQ19162.1"/>
    <property type="molecule type" value="Genomic_DNA"/>
</dbReference>
<dbReference type="GO" id="GO:0005829">
    <property type="term" value="C:cytosol"/>
    <property type="evidence" value="ECO:0007669"/>
    <property type="project" value="TreeGrafter"/>
</dbReference>
<reference evidence="3 4" key="1">
    <citation type="submission" date="2018-11" db="EMBL/GenBank/DDBJ databases">
        <title>Genomic Encyclopedia of Type Strains, Phase IV (KMG-IV): sequencing the most valuable type-strain genomes for metagenomic binning, comparative biology and taxonomic classification.</title>
        <authorList>
            <person name="Goeker M."/>
        </authorList>
    </citation>
    <scope>NUCLEOTIDE SEQUENCE [LARGE SCALE GENOMIC DNA]</scope>
    <source>
        <strain evidence="3 4">DSM 21945</strain>
    </source>
</reference>
<name>A0A3N1NK86_9GAMM</name>
<keyword evidence="2 3" id="KW-0808">Transferase</keyword>
<dbReference type="PANTHER" id="PTHR30160:SF7">
    <property type="entry name" value="ADP-HEPTOSE--LPS HEPTOSYLTRANSFERASE 2"/>
    <property type="match status" value="1"/>
</dbReference>
<gene>
    <name evidence="3" type="ORF">EDC28_11282</name>
</gene>
<dbReference type="InterPro" id="IPR051199">
    <property type="entry name" value="LPS_LOS_Heptosyltrfase"/>
</dbReference>
<dbReference type="Proteomes" id="UP000268033">
    <property type="component" value="Unassembled WGS sequence"/>
</dbReference>
<evidence type="ECO:0000256" key="1">
    <source>
        <dbReference type="ARBA" id="ARBA00022676"/>
    </source>
</evidence>
<dbReference type="GO" id="GO:0009244">
    <property type="term" value="P:lipopolysaccharide core region biosynthetic process"/>
    <property type="evidence" value="ECO:0007669"/>
    <property type="project" value="TreeGrafter"/>
</dbReference>
<protein>
    <submittedName>
        <fullName evidence="3">ADP-heptose:LPS heptosyltransferase</fullName>
    </submittedName>
</protein>
<proteinExistence type="predicted"/>
<evidence type="ECO:0000313" key="3">
    <source>
        <dbReference type="EMBL" id="ROQ19162.1"/>
    </source>
</evidence>
<keyword evidence="1" id="KW-0328">Glycosyltransferase</keyword>
<dbReference type="CDD" id="cd03789">
    <property type="entry name" value="GT9_LPS_heptosyltransferase"/>
    <property type="match status" value="1"/>
</dbReference>
<accession>A0A3N1NK86</accession>
<dbReference type="InterPro" id="IPR002201">
    <property type="entry name" value="Glyco_trans_9"/>
</dbReference>
<dbReference type="Gene3D" id="3.40.50.2000">
    <property type="entry name" value="Glycogen Phosphorylase B"/>
    <property type="match status" value="2"/>
</dbReference>
<dbReference type="GO" id="GO:0008713">
    <property type="term" value="F:ADP-heptose-lipopolysaccharide heptosyltransferase activity"/>
    <property type="evidence" value="ECO:0007669"/>
    <property type="project" value="TreeGrafter"/>
</dbReference>
<keyword evidence="4" id="KW-1185">Reference proteome</keyword>
<evidence type="ECO:0000313" key="4">
    <source>
        <dbReference type="Proteomes" id="UP000268033"/>
    </source>
</evidence>
<sequence>MGHIKNLLRHFDKYRRRHTKIMDGWLLRWLSHFSKIDSQPLEEGQVKQILLMRTNKRIGNMLFLIPFLRMLKKRYPHAEIDLLVHAAWQNPLFAGLGIRQIYHTNLTGKGRLPRAIKVIRDLRRQHYDLLLMPYSSSTDTLLAAFIHGRNKKARHFGKRHLIFKHSMTVAKRQCHAAFAALPLIDAKPDIHCHQLQLSPAEIAAGRQQAKLLRGDFTGPVVAYFRGARGNKALDDKDWQRLLERTEKHGQIKWIELTCADISAPLHPHSQTFSCPDLRQLAATLAALDGFISADTGPLHLADAAGARCYGLFNHTDPIIFGCIGEHSLNIELKDGIDLAASEIGSDIFNKTILTAEKANITTLEIKKVNIPLMPESNVHTA</sequence>
<dbReference type="Pfam" id="PF01075">
    <property type="entry name" value="Glyco_transf_9"/>
    <property type="match status" value="1"/>
</dbReference>
<dbReference type="SUPFAM" id="SSF53756">
    <property type="entry name" value="UDP-Glycosyltransferase/glycogen phosphorylase"/>
    <property type="match status" value="1"/>
</dbReference>
<comment type="caution">
    <text evidence="3">The sequence shown here is derived from an EMBL/GenBank/DDBJ whole genome shotgun (WGS) entry which is preliminary data.</text>
</comment>
<organism evidence="3 4">
    <name type="scientific">Gallaecimonas pentaromativorans</name>
    <dbReference type="NCBI Taxonomy" id="584787"/>
    <lineage>
        <taxon>Bacteria</taxon>
        <taxon>Pseudomonadati</taxon>
        <taxon>Pseudomonadota</taxon>
        <taxon>Gammaproteobacteria</taxon>
        <taxon>Enterobacterales</taxon>
        <taxon>Gallaecimonadaceae</taxon>
        <taxon>Gallaecimonas</taxon>
    </lineage>
</organism>
<dbReference type="AlphaFoldDB" id="A0A3N1NK86"/>
<dbReference type="STRING" id="584787.GCA_001247655_00765"/>